<gene>
    <name evidence="2" type="ORF">ISF_00604</name>
</gene>
<feature type="chain" id="PRO_5007896542" description="Cell wall galactomannoprotein" evidence="1">
    <location>
        <begin position="23"/>
        <end position="220"/>
    </location>
</feature>
<keyword evidence="1" id="KW-0732">Signal</keyword>
<evidence type="ECO:0000313" key="3">
    <source>
        <dbReference type="Proteomes" id="UP000076744"/>
    </source>
</evidence>
<protein>
    <recommendedName>
        <fullName evidence="4">Cell wall galactomannoprotein</fullName>
    </recommendedName>
</protein>
<evidence type="ECO:0008006" key="4">
    <source>
        <dbReference type="Google" id="ProtNLM"/>
    </source>
</evidence>
<dbReference type="RefSeq" id="XP_018708661.1">
    <property type="nucleotide sequence ID" value="XM_018844211.1"/>
</dbReference>
<accession>A0A168EE30</accession>
<organism evidence="2 3">
    <name type="scientific">Cordyceps fumosorosea (strain ARSEF 2679)</name>
    <name type="common">Isaria fumosorosea</name>
    <dbReference type="NCBI Taxonomy" id="1081104"/>
    <lineage>
        <taxon>Eukaryota</taxon>
        <taxon>Fungi</taxon>
        <taxon>Dikarya</taxon>
        <taxon>Ascomycota</taxon>
        <taxon>Pezizomycotina</taxon>
        <taxon>Sordariomycetes</taxon>
        <taxon>Hypocreomycetidae</taxon>
        <taxon>Hypocreales</taxon>
        <taxon>Cordycipitaceae</taxon>
        <taxon>Cordyceps</taxon>
    </lineage>
</organism>
<dbReference type="EMBL" id="AZHB01000001">
    <property type="protein sequence ID" value="OAA73703.1"/>
    <property type="molecule type" value="Genomic_DNA"/>
</dbReference>
<dbReference type="AlphaFoldDB" id="A0A168EE30"/>
<proteinExistence type="predicted"/>
<comment type="caution">
    <text evidence="2">The sequence shown here is derived from an EMBL/GenBank/DDBJ whole genome shotgun (WGS) entry which is preliminary data.</text>
</comment>
<dbReference type="Proteomes" id="UP000076744">
    <property type="component" value="Unassembled WGS sequence"/>
</dbReference>
<keyword evidence="3" id="KW-1185">Reference proteome</keyword>
<name>A0A168EE30_CORFA</name>
<dbReference type="GeneID" id="30016896"/>
<evidence type="ECO:0000313" key="2">
    <source>
        <dbReference type="EMBL" id="OAA73703.1"/>
    </source>
</evidence>
<feature type="signal peptide" evidence="1">
    <location>
        <begin position="1"/>
        <end position="22"/>
    </location>
</feature>
<reference evidence="2 3" key="1">
    <citation type="journal article" date="2016" name="Genome Biol. Evol.">
        <title>Divergent and convergent evolution of fungal pathogenicity.</title>
        <authorList>
            <person name="Shang Y."/>
            <person name="Xiao G."/>
            <person name="Zheng P."/>
            <person name="Cen K."/>
            <person name="Zhan S."/>
            <person name="Wang C."/>
        </authorList>
    </citation>
    <scope>NUCLEOTIDE SEQUENCE [LARGE SCALE GENOMIC DNA]</scope>
    <source>
        <strain evidence="2 3">ARSEF 2679</strain>
    </source>
</reference>
<evidence type="ECO:0000256" key="1">
    <source>
        <dbReference type="SAM" id="SignalP"/>
    </source>
</evidence>
<dbReference type="OrthoDB" id="4870638at2759"/>
<sequence length="220" mass="22606">MKSIFFSLATLALSAFAAPAIAEGSLAATAAGVVAAEADFAIEKRAQTAEDLINAIVKTTDNINTIGVSINVTLSKVKTGAITKQVGALQVTVNLQKVLGEIGTLLSKVLFAARIAVPKELLEPVVKAVERLVLATVIIFGAVLETLGLSGVPSAIVSLTFNLVASLFTGLIGVFGRDIAPGLQLIVQSLLAENFPAQLAALLAPSLKFLAGIIGQYIGN</sequence>